<dbReference type="GO" id="GO:0003873">
    <property type="term" value="F:6-phosphofructo-2-kinase activity"/>
    <property type="evidence" value="ECO:0007669"/>
    <property type="project" value="InterPro"/>
</dbReference>
<dbReference type="FunFam" id="3.40.50.300:FF:000644">
    <property type="entry name" value="GpmB, Fructose-2,6-bisphosphatase"/>
    <property type="match status" value="1"/>
</dbReference>
<keyword evidence="2" id="KW-0067">ATP-binding</keyword>
<dbReference type="InterPro" id="IPR013078">
    <property type="entry name" value="His_Pase_superF_clade-1"/>
</dbReference>
<dbReference type="Proteomes" id="UP001358417">
    <property type="component" value="Unassembled WGS sequence"/>
</dbReference>
<sequence length="444" mass="51264">MVGLPARGKSYISKKLARYLYWLQFETRVFNAGQTRRRALAPQKGVYPSSDVSLSHPASFFDPDDMDAVKRRENIALQTLEDLLVWLNDESSSVGILDATNSTVQRRLAVLDKIRKTAHPCTELLFLESCCYDWSLLERNIRLKLSGPDYSQQNEESALNDFRKRIVLYEKNYVSMNESAEEEETPYLQLHDVGRRVIANRINGFLSAQATEYLLNFRLHQRQIWITRNGESIDDADGKIGRSSSLSLRGTKFAHALSVFIKQQQQIWEEVKTYNKSRVKAGENKEILTSQEDITRSNFQVWTSIMVQAVETSKFFPEDEYLIRKFRTLNDLHAGQMEGLTFSEILDSHEDQMNLRRQDPVHYRWPGTGGESYADVIHRLRPIIMELERLDDHVLLITHRAVARVLLAYFKELDWDRIADVEVPPGRVFCVEPVSAAELSDEIS</sequence>
<reference evidence="4 5" key="1">
    <citation type="submission" date="2023-08" db="EMBL/GenBank/DDBJ databases">
        <title>Black Yeasts Isolated from many extreme environments.</title>
        <authorList>
            <person name="Coleine C."/>
            <person name="Stajich J.E."/>
            <person name="Selbmann L."/>
        </authorList>
    </citation>
    <scope>NUCLEOTIDE SEQUENCE [LARGE SCALE GENOMIC DNA]</scope>
    <source>
        <strain evidence="4 5">CCFEE 5792</strain>
    </source>
</reference>
<dbReference type="Gene3D" id="3.40.50.300">
    <property type="entry name" value="P-loop containing nucleotide triphosphate hydrolases"/>
    <property type="match status" value="1"/>
</dbReference>
<name>A0AAV9N736_9EURO</name>
<dbReference type="InterPro" id="IPR003094">
    <property type="entry name" value="6Pfruct_kin"/>
</dbReference>
<dbReference type="Pfam" id="PF00300">
    <property type="entry name" value="His_Phos_1"/>
    <property type="match status" value="1"/>
</dbReference>
<dbReference type="GO" id="GO:0005524">
    <property type="term" value="F:ATP binding"/>
    <property type="evidence" value="ECO:0007669"/>
    <property type="project" value="UniProtKB-KW"/>
</dbReference>
<dbReference type="EMBL" id="JAVRRD010000019">
    <property type="protein sequence ID" value="KAK5049311.1"/>
    <property type="molecule type" value="Genomic_DNA"/>
</dbReference>
<dbReference type="GeneID" id="89972418"/>
<dbReference type="InterPro" id="IPR027417">
    <property type="entry name" value="P-loop_NTPase"/>
</dbReference>
<dbReference type="InterPro" id="IPR029033">
    <property type="entry name" value="His_PPase_superfam"/>
</dbReference>
<dbReference type="Gene3D" id="3.40.50.1240">
    <property type="entry name" value="Phosphoglycerate mutase-like"/>
    <property type="match status" value="1"/>
</dbReference>
<keyword evidence="1" id="KW-0547">Nucleotide-binding</keyword>
<dbReference type="PIRSF" id="PIRSF000709">
    <property type="entry name" value="6PFK_2-Ptase"/>
    <property type="match status" value="1"/>
</dbReference>
<dbReference type="PRINTS" id="PR00991">
    <property type="entry name" value="6PFRUCTKNASE"/>
</dbReference>
<protein>
    <recommendedName>
        <fullName evidence="3">6-phosphofructo-2-kinase domain-containing protein</fullName>
    </recommendedName>
</protein>
<dbReference type="GO" id="GO:0006003">
    <property type="term" value="P:fructose 2,6-bisphosphate metabolic process"/>
    <property type="evidence" value="ECO:0007669"/>
    <property type="project" value="InterPro"/>
</dbReference>
<evidence type="ECO:0000313" key="5">
    <source>
        <dbReference type="Proteomes" id="UP001358417"/>
    </source>
</evidence>
<dbReference type="GO" id="GO:0006000">
    <property type="term" value="P:fructose metabolic process"/>
    <property type="evidence" value="ECO:0007669"/>
    <property type="project" value="InterPro"/>
</dbReference>
<dbReference type="Pfam" id="PF01591">
    <property type="entry name" value="6PF2K"/>
    <property type="match status" value="1"/>
</dbReference>
<evidence type="ECO:0000256" key="1">
    <source>
        <dbReference type="ARBA" id="ARBA00022741"/>
    </source>
</evidence>
<dbReference type="SUPFAM" id="SSF53254">
    <property type="entry name" value="Phosphoglycerate mutase-like"/>
    <property type="match status" value="1"/>
</dbReference>
<dbReference type="PANTHER" id="PTHR10606:SF32">
    <property type="entry name" value="6-PHOSPHOFRUCTO-2-KINASE 1"/>
    <property type="match status" value="1"/>
</dbReference>
<dbReference type="InterPro" id="IPR013079">
    <property type="entry name" value="6Phosfructo_kin"/>
</dbReference>
<dbReference type="SUPFAM" id="SSF52540">
    <property type="entry name" value="P-loop containing nucleoside triphosphate hydrolases"/>
    <property type="match status" value="1"/>
</dbReference>
<organism evidence="4 5">
    <name type="scientific">Exophiala bonariae</name>
    <dbReference type="NCBI Taxonomy" id="1690606"/>
    <lineage>
        <taxon>Eukaryota</taxon>
        <taxon>Fungi</taxon>
        <taxon>Dikarya</taxon>
        <taxon>Ascomycota</taxon>
        <taxon>Pezizomycotina</taxon>
        <taxon>Eurotiomycetes</taxon>
        <taxon>Chaetothyriomycetidae</taxon>
        <taxon>Chaetothyriales</taxon>
        <taxon>Herpotrichiellaceae</taxon>
        <taxon>Exophiala</taxon>
    </lineage>
</organism>
<dbReference type="AlphaFoldDB" id="A0AAV9N736"/>
<evidence type="ECO:0000256" key="2">
    <source>
        <dbReference type="ARBA" id="ARBA00022840"/>
    </source>
</evidence>
<proteinExistence type="predicted"/>
<dbReference type="GO" id="GO:0005829">
    <property type="term" value="C:cytosol"/>
    <property type="evidence" value="ECO:0007669"/>
    <property type="project" value="TreeGrafter"/>
</dbReference>
<gene>
    <name evidence="4" type="ORF">LTR84_004240</name>
</gene>
<dbReference type="RefSeq" id="XP_064704356.1">
    <property type="nucleotide sequence ID" value="XM_064847817.1"/>
</dbReference>
<dbReference type="PANTHER" id="PTHR10606">
    <property type="entry name" value="6-PHOSPHOFRUCTO-2-KINASE/FRUCTOSE-2,6-BISPHOSPHATASE"/>
    <property type="match status" value="1"/>
</dbReference>
<accession>A0AAV9N736</accession>
<comment type="caution">
    <text evidence="4">The sequence shown here is derived from an EMBL/GenBank/DDBJ whole genome shotgun (WGS) entry which is preliminary data.</text>
</comment>
<feature type="domain" description="6-phosphofructo-2-kinase" evidence="3">
    <location>
        <begin position="1"/>
        <end position="220"/>
    </location>
</feature>
<evidence type="ECO:0000259" key="3">
    <source>
        <dbReference type="Pfam" id="PF01591"/>
    </source>
</evidence>
<keyword evidence="5" id="KW-1185">Reference proteome</keyword>
<evidence type="ECO:0000313" key="4">
    <source>
        <dbReference type="EMBL" id="KAK5049311.1"/>
    </source>
</evidence>